<dbReference type="EC" id="2.3.1.-" evidence="2"/>
<dbReference type="GO" id="GO:0016746">
    <property type="term" value="F:acyltransferase activity"/>
    <property type="evidence" value="ECO:0007669"/>
    <property type="project" value="UniProtKB-KW"/>
</dbReference>
<comment type="caution">
    <text evidence="2">The sequence shown here is derived from an EMBL/GenBank/DDBJ whole genome shotgun (WGS) entry which is preliminary data.</text>
</comment>
<keyword evidence="2" id="KW-0012">Acyltransferase</keyword>
<sequence length="180" mass="19484">MGLYFFPPSLKLRATFLAAQAEYAEHDGRPDADGLTLADLTEGTLRSYVEGMAAGTFPRDGIRIGVAGTELWWCETSEGQPPSFVGRLTVRHDLVAANYDRGGQLWLSIRPSRRRQGLGTQLLAAALPIAAAHGITTPVVVIRTVALAPRKLAESVGGKQVWEKSGRVAYRIESKQQVAV</sequence>
<dbReference type="InterPro" id="IPR016181">
    <property type="entry name" value="Acyl_CoA_acyltransferase"/>
</dbReference>
<dbReference type="Pfam" id="PF00583">
    <property type="entry name" value="Acetyltransf_1"/>
    <property type="match status" value="1"/>
</dbReference>
<proteinExistence type="predicted"/>
<reference evidence="3" key="1">
    <citation type="journal article" date="2019" name="Int. J. Syst. Evol. Microbiol.">
        <title>The Global Catalogue of Microorganisms (GCM) 10K type strain sequencing project: providing services to taxonomists for standard genome sequencing and annotation.</title>
        <authorList>
            <consortium name="The Broad Institute Genomics Platform"/>
            <consortium name="The Broad Institute Genome Sequencing Center for Infectious Disease"/>
            <person name="Wu L."/>
            <person name="Ma J."/>
        </authorList>
    </citation>
    <scope>NUCLEOTIDE SEQUENCE [LARGE SCALE GENOMIC DNA]</scope>
    <source>
        <strain evidence="3">JCM 9371</strain>
    </source>
</reference>
<dbReference type="EMBL" id="JBHTGP010000006">
    <property type="protein sequence ID" value="MFD0685493.1"/>
    <property type="molecule type" value="Genomic_DNA"/>
</dbReference>
<evidence type="ECO:0000313" key="3">
    <source>
        <dbReference type="Proteomes" id="UP001597063"/>
    </source>
</evidence>
<gene>
    <name evidence="2" type="ORF">ACFQZM_13360</name>
</gene>
<dbReference type="SUPFAM" id="SSF55729">
    <property type="entry name" value="Acyl-CoA N-acyltransferases (Nat)"/>
    <property type="match status" value="1"/>
</dbReference>
<dbReference type="InterPro" id="IPR000182">
    <property type="entry name" value="GNAT_dom"/>
</dbReference>
<accession>A0ABW2XJJ6</accession>
<keyword evidence="3" id="KW-1185">Reference proteome</keyword>
<dbReference type="RefSeq" id="WP_165502670.1">
    <property type="nucleotide sequence ID" value="NZ_CAACUY010000006.1"/>
</dbReference>
<protein>
    <submittedName>
        <fullName evidence="2">GNAT family N-acetyltransferase</fullName>
        <ecNumber evidence="2">2.3.1.-</ecNumber>
    </submittedName>
</protein>
<dbReference type="Proteomes" id="UP001597063">
    <property type="component" value="Unassembled WGS sequence"/>
</dbReference>
<dbReference type="Gene3D" id="3.40.630.30">
    <property type="match status" value="1"/>
</dbReference>
<name>A0ABW2XJJ6_9ACTN</name>
<organism evidence="2 3">
    <name type="scientific">Actinomadura fibrosa</name>
    <dbReference type="NCBI Taxonomy" id="111802"/>
    <lineage>
        <taxon>Bacteria</taxon>
        <taxon>Bacillati</taxon>
        <taxon>Actinomycetota</taxon>
        <taxon>Actinomycetes</taxon>
        <taxon>Streptosporangiales</taxon>
        <taxon>Thermomonosporaceae</taxon>
        <taxon>Actinomadura</taxon>
    </lineage>
</organism>
<feature type="domain" description="N-acetyltransferase" evidence="1">
    <location>
        <begin position="99"/>
        <end position="137"/>
    </location>
</feature>
<evidence type="ECO:0000259" key="1">
    <source>
        <dbReference type="Pfam" id="PF00583"/>
    </source>
</evidence>
<evidence type="ECO:0000313" key="2">
    <source>
        <dbReference type="EMBL" id="MFD0685493.1"/>
    </source>
</evidence>
<keyword evidence="2" id="KW-0808">Transferase</keyword>